<dbReference type="OrthoDB" id="690928at2759"/>
<feature type="compositionally biased region" description="Polar residues" evidence="1">
    <location>
        <begin position="130"/>
        <end position="141"/>
    </location>
</feature>
<gene>
    <name evidence="2" type="ORF">HIM_09062</name>
</gene>
<feature type="compositionally biased region" description="Acidic residues" evidence="1">
    <location>
        <begin position="1"/>
        <end position="12"/>
    </location>
</feature>
<protein>
    <submittedName>
        <fullName evidence="2">Uncharacterized protein</fullName>
    </submittedName>
</protein>
<proteinExistence type="predicted"/>
<feature type="region of interest" description="Disordered" evidence="1">
    <location>
        <begin position="1"/>
        <end position="36"/>
    </location>
</feature>
<evidence type="ECO:0000313" key="3">
    <source>
        <dbReference type="Proteomes" id="UP000054481"/>
    </source>
</evidence>
<feature type="region of interest" description="Disordered" evidence="1">
    <location>
        <begin position="120"/>
        <end position="142"/>
    </location>
</feature>
<keyword evidence="3" id="KW-1185">Reference proteome</keyword>
<evidence type="ECO:0000313" key="2">
    <source>
        <dbReference type="EMBL" id="KJZ71524.1"/>
    </source>
</evidence>
<evidence type="ECO:0000256" key="1">
    <source>
        <dbReference type="SAM" id="MobiDB-lite"/>
    </source>
</evidence>
<sequence length="234" mass="25644">MSGSSEEEDEYVSDNQSSDSSGHEWPPRPLSQNYFAPPQGADVRVLRLRALPLQQPDVPAVAAVGVPAGALPARAGHLLLPEPVVGAGHPGLPRHDAVLHLRGAGRLQHGDADAAAAQRRGCAGGRSGTRAPTPSWISRSPASARCSTARGASLGRRSTRRRDGIYPRGMVFGRRRLVLRMQRFFHHYCIARIHGVWRLYIHMFGKAIRGHTERHRSRRFGIALVELLDEVFAL</sequence>
<dbReference type="AlphaFoldDB" id="A0A0F8A3B2"/>
<dbReference type="Proteomes" id="UP000054481">
    <property type="component" value="Unassembled WGS sequence"/>
</dbReference>
<organism evidence="2 3">
    <name type="scientific">Hirsutella minnesotensis 3608</name>
    <dbReference type="NCBI Taxonomy" id="1043627"/>
    <lineage>
        <taxon>Eukaryota</taxon>
        <taxon>Fungi</taxon>
        <taxon>Dikarya</taxon>
        <taxon>Ascomycota</taxon>
        <taxon>Pezizomycotina</taxon>
        <taxon>Sordariomycetes</taxon>
        <taxon>Hypocreomycetidae</taxon>
        <taxon>Hypocreales</taxon>
        <taxon>Ophiocordycipitaceae</taxon>
        <taxon>Hirsutella</taxon>
    </lineage>
</organism>
<name>A0A0F8A3B2_9HYPO</name>
<reference evidence="2 3" key="1">
    <citation type="journal article" date="2014" name="Genome Biol. Evol.">
        <title>Comparative genomics and transcriptomics analyses reveal divergent lifestyle features of nematode endoparasitic fungus Hirsutella minnesotensis.</title>
        <authorList>
            <person name="Lai Y."/>
            <person name="Liu K."/>
            <person name="Zhang X."/>
            <person name="Zhang X."/>
            <person name="Li K."/>
            <person name="Wang N."/>
            <person name="Shu C."/>
            <person name="Wu Y."/>
            <person name="Wang C."/>
            <person name="Bushley K.E."/>
            <person name="Xiang M."/>
            <person name="Liu X."/>
        </authorList>
    </citation>
    <scope>NUCLEOTIDE SEQUENCE [LARGE SCALE GENOMIC DNA]</scope>
    <source>
        <strain evidence="2 3">3608</strain>
    </source>
</reference>
<accession>A0A0F8A3B2</accession>
<dbReference type="EMBL" id="KQ030570">
    <property type="protein sequence ID" value="KJZ71524.1"/>
    <property type="molecule type" value="Genomic_DNA"/>
</dbReference>